<evidence type="ECO:0000313" key="2">
    <source>
        <dbReference type="EMBL" id="QHT06256.1"/>
    </source>
</evidence>
<dbReference type="GO" id="GO:0016539">
    <property type="term" value="P:intein-mediated protein splicing"/>
    <property type="evidence" value="ECO:0007669"/>
    <property type="project" value="InterPro"/>
</dbReference>
<evidence type="ECO:0000256" key="1">
    <source>
        <dbReference type="SAM" id="Phobius"/>
    </source>
</evidence>
<feature type="transmembrane region" description="Helical" evidence="1">
    <location>
        <begin position="6"/>
        <end position="25"/>
    </location>
</feature>
<accession>A0A6C0CN82</accession>
<dbReference type="EMBL" id="MN739467">
    <property type="protein sequence ID" value="QHT06256.1"/>
    <property type="molecule type" value="Genomic_DNA"/>
</dbReference>
<dbReference type="PROSITE" id="PS50817">
    <property type="entry name" value="INTEIN_N_TER"/>
    <property type="match status" value="1"/>
</dbReference>
<name>A0A6C0CN82_9ZZZZ</name>
<dbReference type="SUPFAM" id="SSF51294">
    <property type="entry name" value="Hedgehog/intein (Hint) domain"/>
    <property type="match status" value="1"/>
</dbReference>
<keyword evidence="1" id="KW-0472">Membrane</keyword>
<protein>
    <recommendedName>
        <fullName evidence="3">Hedgehog/Intein (Hint) domain-containing protein</fullName>
    </recommendedName>
</protein>
<organism evidence="2">
    <name type="scientific">viral metagenome</name>
    <dbReference type="NCBI Taxonomy" id="1070528"/>
    <lineage>
        <taxon>unclassified sequences</taxon>
        <taxon>metagenomes</taxon>
        <taxon>organismal metagenomes</taxon>
    </lineage>
</organism>
<dbReference type="InterPro" id="IPR036844">
    <property type="entry name" value="Hint_dom_sf"/>
</dbReference>
<keyword evidence="1" id="KW-0812">Transmembrane</keyword>
<sequence length="321" mass="36198">MKASDITLTVFILLIFVALYVFNILSIGIKKIEDDWPTYRCNPVVMPFASVFGKDTVSNFTYCIQNMQSNYMGYLLEPVHYNIGIIGELGSSITEALNSARAFISNLRNFVASIIQNVFGVFLNILIEFQRVMVELKDMIGKTVGILATLMYTLDGSVKTARSVWNGAPGDAVRALAGFCFHPDTKVKTHDDKIYKISELPLNTKLKNGAIVQSVMRLSNVKENGEQREKMFKIQYGEDGDDIFVSGSHLMWDPFEECFVCVEEYAKSCIENKHPDVCKEVDLECQELSCLITSNHTIPIGQWIFHDWEDNNGSPAKSLER</sequence>
<dbReference type="AlphaFoldDB" id="A0A6C0CN82"/>
<proteinExistence type="predicted"/>
<dbReference type="InterPro" id="IPR006141">
    <property type="entry name" value="Intein_N"/>
</dbReference>
<reference evidence="2" key="1">
    <citation type="journal article" date="2020" name="Nature">
        <title>Giant virus diversity and host interactions through global metagenomics.</title>
        <authorList>
            <person name="Schulz F."/>
            <person name="Roux S."/>
            <person name="Paez-Espino D."/>
            <person name="Jungbluth S."/>
            <person name="Walsh D.A."/>
            <person name="Denef V.J."/>
            <person name="McMahon K.D."/>
            <person name="Konstantinidis K.T."/>
            <person name="Eloe-Fadrosh E.A."/>
            <person name="Kyrpides N.C."/>
            <person name="Woyke T."/>
        </authorList>
    </citation>
    <scope>NUCLEOTIDE SEQUENCE</scope>
    <source>
        <strain evidence="2">GVMAG-M-3300021425-30</strain>
    </source>
</reference>
<evidence type="ECO:0008006" key="3">
    <source>
        <dbReference type="Google" id="ProtNLM"/>
    </source>
</evidence>
<keyword evidence="1" id="KW-1133">Transmembrane helix</keyword>